<evidence type="ECO:0000256" key="2">
    <source>
        <dbReference type="ARBA" id="ARBA00022603"/>
    </source>
</evidence>
<dbReference type="GO" id="GO:0000049">
    <property type="term" value="F:tRNA binding"/>
    <property type="evidence" value="ECO:0007669"/>
    <property type="project" value="UniProtKB-UniRule"/>
</dbReference>
<keyword evidence="6 10" id="KW-0694">RNA-binding</keyword>
<dbReference type="Gene3D" id="3.30.56.70">
    <property type="entry name" value="N2,N2-dimethylguanosine tRNA methyltransferase, C-terminal domain"/>
    <property type="match status" value="1"/>
</dbReference>
<evidence type="ECO:0000256" key="3">
    <source>
        <dbReference type="ARBA" id="ARBA00022679"/>
    </source>
</evidence>
<dbReference type="AlphaFoldDB" id="A0A6A4V8X3"/>
<dbReference type="Pfam" id="PF02005">
    <property type="entry name" value="TRM"/>
    <property type="match status" value="1"/>
</dbReference>
<evidence type="ECO:0000256" key="9">
    <source>
        <dbReference type="ARBA" id="ARBA00074266"/>
    </source>
</evidence>
<dbReference type="InterPro" id="IPR042296">
    <property type="entry name" value="tRNA_met_Trm1_C"/>
</dbReference>
<evidence type="ECO:0000313" key="13">
    <source>
        <dbReference type="Proteomes" id="UP000440578"/>
    </source>
</evidence>
<keyword evidence="2 10" id="KW-0489">Methyltransferase</keyword>
<dbReference type="SUPFAM" id="SSF53335">
    <property type="entry name" value="S-adenosyl-L-methionine-dependent methyltransferases"/>
    <property type="match status" value="1"/>
</dbReference>
<dbReference type="EMBL" id="VIIS01001974">
    <property type="protein sequence ID" value="KAF0290193.1"/>
    <property type="molecule type" value="Genomic_DNA"/>
</dbReference>
<evidence type="ECO:0000256" key="8">
    <source>
        <dbReference type="ARBA" id="ARBA00051897"/>
    </source>
</evidence>
<keyword evidence="3 10" id="KW-0808">Transferase</keyword>
<evidence type="ECO:0000256" key="6">
    <source>
        <dbReference type="ARBA" id="ARBA00022884"/>
    </source>
</evidence>
<dbReference type="GO" id="GO:0160104">
    <property type="term" value="F:tRNA (guanine(26)-N2)-dimethyltransferase activity"/>
    <property type="evidence" value="ECO:0007669"/>
    <property type="project" value="UniProtKB-UniRule"/>
</dbReference>
<feature type="compositionally biased region" description="Basic and acidic residues" evidence="11">
    <location>
        <begin position="609"/>
        <end position="625"/>
    </location>
</feature>
<dbReference type="PANTHER" id="PTHR10631:SF3">
    <property type="entry name" value="TRNA (GUANINE(26)-N(2))-DIMETHYLTRANSFERASE"/>
    <property type="match status" value="1"/>
</dbReference>
<feature type="region of interest" description="Disordered" evidence="11">
    <location>
        <begin position="94"/>
        <end position="159"/>
    </location>
</feature>
<evidence type="ECO:0000256" key="5">
    <source>
        <dbReference type="ARBA" id="ARBA00022694"/>
    </source>
</evidence>
<evidence type="ECO:0000256" key="7">
    <source>
        <dbReference type="ARBA" id="ARBA00039099"/>
    </source>
</evidence>
<dbReference type="PROSITE" id="PS51626">
    <property type="entry name" value="SAM_MT_TRM1"/>
    <property type="match status" value="1"/>
</dbReference>
<dbReference type="FunFam" id="3.30.56.70:FF:000001">
    <property type="entry name" value="tRNA (guanine(26)-N(2))-dimethyltransferase"/>
    <property type="match status" value="1"/>
</dbReference>
<dbReference type="InterPro" id="IPR002905">
    <property type="entry name" value="Trm1"/>
</dbReference>
<comment type="catalytic activity">
    <reaction evidence="8 10">
        <text>guanosine(26) in tRNA + 2 S-adenosyl-L-methionine = N(2)-dimethylguanosine(26) in tRNA + 2 S-adenosyl-L-homocysteine + 2 H(+)</text>
        <dbReference type="Rhea" id="RHEA:43140"/>
        <dbReference type="Rhea" id="RHEA-COMP:10359"/>
        <dbReference type="Rhea" id="RHEA-COMP:10360"/>
        <dbReference type="ChEBI" id="CHEBI:15378"/>
        <dbReference type="ChEBI" id="CHEBI:57856"/>
        <dbReference type="ChEBI" id="CHEBI:59789"/>
        <dbReference type="ChEBI" id="CHEBI:74269"/>
        <dbReference type="ChEBI" id="CHEBI:74513"/>
        <dbReference type="EC" id="2.1.1.216"/>
    </reaction>
</comment>
<organism evidence="12 13">
    <name type="scientific">Amphibalanus amphitrite</name>
    <name type="common">Striped barnacle</name>
    <name type="synonym">Balanus amphitrite</name>
    <dbReference type="NCBI Taxonomy" id="1232801"/>
    <lineage>
        <taxon>Eukaryota</taxon>
        <taxon>Metazoa</taxon>
        <taxon>Ecdysozoa</taxon>
        <taxon>Arthropoda</taxon>
        <taxon>Crustacea</taxon>
        <taxon>Multicrustacea</taxon>
        <taxon>Cirripedia</taxon>
        <taxon>Thoracica</taxon>
        <taxon>Thoracicalcarea</taxon>
        <taxon>Balanomorpha</taxon>
        <taxon>Balanoidea</taxon>
        <taxon>Balanidae</taxon>
        <taxon>Amphibalaninae</taxon>
        <taxon>Amphibalanus</taxon>
    </lineage>
</organism>
<keyword evidence="5 10" id="KW-0819">tRNA processing</keyword>
<evidence type="ECO:0000313" key="12">
    <source>
        <dbReference type="EMBL" id="KAF0290195.1"/>
    </source>
</evidence>
<reference evidence="12 13" key="1">
    <citation type="submission" date="2019-07" db="EMBL/GenBank/DDBJ databases">
        <title>Draft genome assembly of a fouling barnacle, Amphibalanus amphitrite (Darwin, 1854): The first reference genome for Thecostraca.</title>
        <authorList>
            <person name="Kim W."/>
        </authorList>
    </citation>
    <scope>NUCLEOTIDE SEQUENCE [LARGE SCALE GENOMIC DNA]</scope>
    <source>
        <strain evidence="12">SNU_AA5</strain>
        <tissue evidence="12">Soma without cirri and trophi</tissue>
    </source>
</reference>
<evidence type="ECO:0000256" key="4">
    <source>
        <dbReference type="ARBA" id="ARBA00022691"/>
    </source>
</evidence>
<comment type="similarity">
    <text evidence="10">Belongs to the class I-like SAM-binding methyltransferase superfamily. Trm1 family.</text>
</comment>
<keyword evidence="13" id="KW-1185">Reference proteome</keyword>
<dbReference type="InterPro" id="IPR029063">
    <property type="entry name" value="SAM-dependent_MTases_sf"/>
</dbReference>
<evidence type="ECO:0000256" key="11">
    <source>
        <dbReference type="SAM" id="MobiDB-lite"/>
    </source>
</evidence>
<keyword evidence="1 10" id="KW-0820">tRNA-binding</keyword>
<keyword evidence="4 10" id="KW-0949">S-adenosyl-L-methionine</keyword>
<dbReference type="GO" id="GO:0005634">
    <property type="term" value="C:nucleus"/>
    <property type="evidence" value="ECO:0007669"/>
    <property type="project" value="TreeGrafter"/>
</dbReference>
<dbReference type="EC" id="2.1.1.216" evidence="7 10"/>
<dbReference type="GO" id="GO:0002940">
    <property type="term" value="P:tRNA N2-guanine methylation"/>
    <property type="evidence" value="ECO:0007669"/>
    <property type="project" value="TreeGrafter"/>
</dbReference>
<dbReference type="EMBL" id="VIIS01001974">
    <property type="protein sequence ID" value="KAF0290195.1"/>
    <property type="molecule type" value="Genomic_DNA"/>
</dbReference>
<comment type="caution">
    <text evidence="12">The sequence shown here is derived from an EMBL/GenBank/DDBJ whole genome shotgun (WGS) entry which is preliminary data.</text>
</comment>
<dbReference type="NCBIfam" id="TIGR00308">
    <property type="entry name" value="TRM1"/>
    <property type="match status" value="1"/>
</dbReference>
<dbReference type="PANTHER" id="PTHR10631">
    <property type="entry name" value="N 2 ,N 2 -DIMETHYLGUANOSINE TRNA METHYLTRANSFERASE"/>
    <property type="match status" value="1"/>
</dbReference>
<evidence type="ECO:0000256" key="10">
    <source>
        <dbReference type="PROSITE-ProRule" id="PRU00958"/>
    </source>
</evidence>
<proteinExistence type="inferred from homology"/>
<accession>A0A6A4V8X3</accession>
<name>A0A6A4V8X3_AMPAM</name>
<feature type="region of interest" description="Disordered" evidence="11">
    <location>
        <begin position="561"/>
        <end position="640"/>
    </location>
</feature>
<dbReference type="Gene3D" id="3.40.50.150">
    <property type="entry name" value="Vaccinia Virus protein VP39"/>
    <property type="match status" value="1"/>
</dbReference>
<dbReference type="Proteomes" id="UP000440578">
    <property type="component" value="Unassembled WGS sequence"/>
</dbReference>
<protein>
    <recommendedName>
        <fullName evidence="9 10">tRNA (guanine(26)-N(2))-dimethyltransferase</fullName>
        <ecNumber evidence="7 10">2.1.1.216</ecNumber>
    </recommendedName>
</protein>
<evidence type="ECO:0000256" key="1">
    <source>
        <dbReference type="ARBA" id="ARBA00022555"/>
    </source>
</evidence>
<gene>
    <name evidence="12" type="ORF">FJT64_011589</name>
</gene>
<sequence length="640" mass="70081">MASSRDDADGQSKNAVVLQTTYASDITSEDKLKASNTVSRSEMVLDRNAYTVVKEGQAEVLFPSSKDVFYNPVQEFNRDLSVSVIRILAQQHQRNLREKKAKRQAKEAKLAENANKTAEDQRAKERVGKEELKESGESQDKEAHPANGGSQENGAEELKPGVKCETGLRVLEALAASGLRSCRFAREVGGLRQVVANDLSAAAVESMRRNVEHNGVQELVEPHQGDASMLMYGARKERFDVVDLDPYGSPAVFLDSAVQAVADGGVLQVTCTDLAILCGNAPETCHAKYGAMSVRSKMCHELALRIALQCVESHANRYGRYIEPLLSVSADFYIRLFVRIHTSAAKVKLSASKLSNCLVCSGCDSWRLQPLCRVTWNGPNAKYSLPVPLADGDKCPHCGFATHLCGPLWSAPLHDVGFVTELLESLKEGELNTYKRMVGVLSVIREELPDVPLYYDAGRLASTCRLSVPPMLDLRSALLNAGHRVSGSHCNASAIKTDAPAEFVWSVIRAWEVLHPAKRENIPAGSPAAALLAKPAPEGVSFVRHPEANPKSRELQLRRFQQNPEPHWGPKARAKTSISHEAMQAKQSRNQGKKRKRRDGSAPSPPPEESVKRERTDEADGKTEPEDATIGWSGKGFHEG</sequence>
<dbReference type="OrthoDB" id="6349953at2759"/>
<feature type="compositionally biased region" description="Basic and acidic residues" evidence="11">
    <location>
        <begin position="117"/>
        <end position="144"/>
    </location>
</feature>
<dbReference type="CDD" id="cd02440">
    <property type="entry name" value="AdoMet_MTases"/>
    <property type="match status" value="1"/>
</dbReference>